<protein>
    <submittedName>
        <fullName evidence="1">Uncharacterized protein</fullName>
    </submittedName>
</protein>
<name>A0A8S5U1A8_9CAUD</name>
<evidence type="ECO:0000313" key="1">
    <source>
        <dbReference type="EMBL" id="DAF88241.1"/>
    </source>
</evidence>
<proteinExistence type="predicted"/>
<reference evidence="1" key="1">
    <citation type="journal article" date="2021" name="Proc. Natl. Acad. Sci. U.S.A.">
        <title>A Catalog of Tens of Thousands of Viruses from Human Metagenomes Reveals Hidden Associations with Chronic Diseases.</title>
        <authorList>
            <person name="Tisza M.J."/>
            <person name="Buck C.B."/>
        </authorList>
    </citation>
    <scope>NUCLEOTIDE SEQUENCE</scope>
    <source>
        <strain evidence="1">Cttuu15</strain>
    </source>
</reference>
<accession>A0A8S5U1A8</accession>
<sequence>MICFCLNTRIISYILQIYKLIRVYFLYPFLGKE</sequence>
<organism evidence="1">
    <name type="scientific">Siphoviridae sp. cttuu15</name>
    <dbReference type="NCBI Taxonomy" id="2825709"/>
    <lineage>
        <taxon>Viruses</taxon>
        <taxon>Duplodnaviria</taxon>
        <taxon>Heunggongvirae</taxon>
        <taxon>Uroviricota</taxon>
        <taxon>Caudoviricetes</taxon>
    </lineage>
</organism>
<dbReference type="EMBL" id="BK015982">
    <property type="protein sequence ID" value="DAF88241.1"/>
    <property type="molecule type" value="Genomic_DNA"/>
</dbReference>